<evidence type="ECO:0000313" key="4">
    <source>
        <dbReference type="Proteomes" id="UP000821866"/>
    </source>
</evidence>
<evidence type="ECO:0000256" key="1">
    <source>
        <dbReference type="SAM" id="MobiDB-lite"/>
    </source>
</evidence>
<dbReference type="AlphaFoldDB" id="A0A9J6ELG7"/>
<reference evidence="3" key="1">
    <citation type="journal article" date="2020" name="Cell">
        <title>Large-Scale Comparative Analyses of Tick Genomes Elucidate Their Genetic Diversity and Vector Capacities.</title>
        <authorList>
            <consortium name="Tick Genome and Microbiome Consortium (TIGMIC)"/>
            <person name="Jia N."/>
            <person name="Wang J."/>
            <person name="Shi W."/>
            <person name="Du L."/>
            <person name="Sun Y."/>
            <person name="Zhan W."/>
            <person name="Jiang J.F."/>
            <person name="Wang Q."/>
            <person name="Zhang B."/>
            <person name="Ji P."/>
            <person name="Bell-Sakyi L."/>
            <person name="Cui X.M."/>
            <person name="Yuan T.T."/>
            <person name="Jiang B.G."/>
            <person name="Yang W.F."/>
            <person name="Lam T.T."/>
            <person name="Chang Q.C."/>
            <person name="Ding S.J."/>
            <person name="Wang X.J."/>
            <person name="Zhu J.G."/>
            <person name="Ruan X.D."/>
            <person name="Zhao L."/>
            <person name="Wei J.T."/>
            <person name="Ye R.Z."/>
            <person name="Que T.C."/>
            <person name="Du C.H."/>
            <person name="Zhou Y.H."/>
            <person name="Cheng J.X."/>
            <person name="Dai P.F."/>
            <person name="Guo W.B."/>
            <person name="Han X.H."/>
            <person name="Huang E.J."/>
            <person name="Li L.F."/>
            <person name="Wei W."/>
            <person name="Gao Y.C."/>
            <person name="Liu J.Z."/>
            <person name="Shao H.Z."/>
            <person name="Wang X."/>
            <person name="Wang C.C."/>
            <person name="Yang T.C."/>
            <person name="Huo Q.B."/>
            <person name="Li W."/>
            <person name="Chen H.Y."/>
            <person name="Chen S.E."/>
            <person name="Zhou L.G."/>
            <person name="Ni X.B."/>
            <person name="Tian J.H."/>
            <person name="Sheng Y."/>
            <person name="Liu T."/>
            <person name="Pan Y.S."/>
            <person name="Xia L.Y."/>
            <person name="Li J."/>
            <person name="Zhao F."/>
            <person name="Cao W.C."/>
        </authorList>
    </citation>
    <scope>NUCLEOTIDE SEQUENCE</scope>
    <source>
        <strain evidence="3">Rmic-2018</strain>
    </source>
</reference>
<comment type="caution">
    <text evidence="3">The sequence shown here is derived from an EMBL/GenBank/DDBJ whole genome shotgun (WGS) entry which is preliminary data.</text>
</comment>
<feature type="chain" id="PRO_5039929878" description="Secreted protein" evidence="2">
    <location>
        <begin position="19"/>
        <end position="103"/>
    </location>
</feature>
<name>A0A9J6ELG7_RHIMP</name>
<organism evidence="3 4">
    <name type="scientific">Rhipicephalus microplus</name>
    <name type="common">Cattle tick</name>
    <name type="synonym">Boophilus microplus</name>
    <dbReference type="NCBI Taxonomy" id="6941"/>
    <lineage>
        <taxon>Eukaryota</taxon>
        <taxon>Metazoa</taxon>
        <taxon>Ecdysozoa</taxon>
        <taxon>Arthropoda</taxon>
        <taxon>Chelicerata</taxon>
        <taxon>Arachnida</taxon>
        <taxon>Acari</taxon>
        <taxon>Parasitiformes</taxon>
        <taxon>Ixodida</taxon>
        <taxon>Ixodoidea</taxon>
        <taxon>Ixodidae</taxon>
        <taxon>Rhipicephalinae</taxon>
        <taxon>Rhipicephalus</taxon>
        <taxon>Boophilus</taxon>
    </lineage>
</organism>
<keyword evidence="4" id="KW-1185">Reference proteome</keyword>
<accession>A0A9J6ELG7</accession>
<sequence length="103" mass="11467">MHAAAGLVLALAIATCSCEPLRKGVNSVEEYESCESHCELTYPAHTYPKASVFFVRLIPFCSARRYRAVISRSRARDLVYSGRWSSSRSLSAGLGKRGRKQRN</sequence>
<evidence type="ECO:0000256" key="2">
    <source>
        <dbReference type="SAM" id="SignalP"/>
    </source>
</evidence>
<evidence type="ECO:0008006" key="5">
    <source>
        <dbReference type="Google" id="ProtNLM"/>
    </source>
</evidence>
<feature type="compositionally biased region" description="Low complexity" evidence="1">
    <location>
        <begin position="81"/>
        <end position="94"/>
    </location>
</feature>
<reference evidence="3" key="2">
    <citation type="submission" date="2021-09" db="EMBL/GenBank/DDBJ databases">
        <authorList>
            <person name="Jia N."/>
            <person name="Wang J."/>
            <person name="Shi W."/>
            <person name="Du L."/>
            <person name="Sun Y."/>
            <person name="Zhan W."/>
            <person name="Jiang J."/>
            <person name="Wang Q."/>
            <person name="Zhang B."/>
            <person name="Ji P."/>
            <person name="Sakyi L.B."/>
            <person name="Cui X."/>
            <person name="Yuan T."/>
            <person name="Jiang B."/>
            <person name="Yang W."/>
            <person name="Lam T.T.-Y."/>
            <person name="Chang Q."/>
            <person name="Ding S."/>
            <person name="Wang X."/>
            <person name="Zhu J."/>
            <person name="Ruan X."/>
            <person name="Zhao L."/>
            <person name="Wei J."/>
            <person name="Que T."/>
            <person name="Du C."/>
            <person name="Cheng J."/>
            <person name="Dai P."/>
            <person name="Han X."/>
            <person name="Huang E."/>
            <person name="Gao Y."/>
            <person name="Liu J."/>
            <person name="Shao H."/>
            <person name="Ye R."/>
            <person name="Li L."/>
            <person name="Wei W."/>
            <person name="Wang X."/>
            <person name="Wang C."/>
            <person name="Huo Q."/>
            <person name="Li W."/>
            <person name="Guo W."/>
            <person name="Chen H."/>
            <person name="Chen S."/>
            <person name="Zhou L."/>
            <person name="Zhou L."/>
            <person name="Ni X."/>
            <person name="Tian J."/>
            <person name="Zhou Y."/>
            <person name="Sheng Y."/>
            <person name="Liu T."/>
            <person name="Pan Y."/>
            <person name="Xia L."/>
            <person name="Li J."/>
            <person name="Zhao F."/>
            <person name="Cao W."/>
        </authorList>
    </citation>
    <scope>NUCLEOTIDE SEQUENCE</scope>
    <source>
        <strain evidence="3">Rmic-2018</strain>
        <tissue evidence="3">Larvae</tissue>
    </source>
</reference>
<gene>
    <name evidence="3" type="ORF">HPB51_003727</name>
</gene>
<feature type="signal peptide" evidence="2">
    <location>
        <begin position="1"/>
        <end position="18"/>
    </location>
</feature>
<proteinExistence type="predicted"/>
<keyword evidence="2" id="KW-0732">Signal</keyword>
<dbReference type="Proteomes" id="UP000821866">
    <property type="component" value="Chromosome 11"/>
</dbReference>
<protein>
    <recommendedName>
        <fullName evidence="5">Secreted protein</fullName>
    </recommendedName>
</protein>
<dbReference type="EMBL" id="JABSTU010000003">
    <property type="protein sequence ID" value="KAH8034957.1"/>
    <property type="molecule type" value="Genomic_DNA"/>
</dbReference>
<feature type="region of interest" description="Disordered" evidence="1">
    <location>
        <begin position="81"/>
        <end position="103"/>
    </location>
</feature>
<evidence type="ECO:0000313" key="3">
    <source>
        <dbReference type="EMBL" id="KAH8034957.1"/>
    </source>
</evidence>